<gene>
    <name evidence="3" type="ORF">M5D96_009615</name>
</gene>
<feature type="compositionally biased region" description="Basic and acidic residues" evidence="2">
    <location>
        <begin position="169"/>
        <end position="245"/>
    </location>
</feature>
<evidence type="ECO:0000256" key="2">
    <source>
        <dbReference type="SAM" id="MobiDB-lite"/>
    </source>
</evidence>
<protein>
    <submittedName>
        <fullName evidence="3">Uncharacterized protein</fullName>
    </submittedName>
</protein>
<feature type="coiled-coil region" evidence="1">
    <location>
        <begin position="110"/>
        <end position="162"/>
    </location>
</feature>
<proteinExistence type="predicted"/>
<accession>A0A9P9YIZ4</accession>
<feature type="compositionally biased region" description="Polar residues" evidence="2">
    <location>
        <begin position="618"/>
        <end position="632"/>
    </location>
</feature>
<feature type="compositionally biased region" description="Basic and acidic residues" evidence="2">
    <location>
        <begin position="605"/>
        <end position="617"/>
    </location>
</feature>
<feature type="region of interest" description="Disordered" evidence="2">
    <location>
        <begin position="1"/>
        <end position="25"/>
    </location>
</feature>
<evidence type="ECO:0000313" key="4">
    <source>
        <dbReference type="Proteomes" id="UP001059596"/>
    </source>
</evidence>
<feature type="region of interest" description="Disordered" evidence="2">
    <location>
        <begin position="720"/>
        <end position="777"/>
    </location>
</feature>
<keyword evidence="1" id="KW-0175">Coiled coil</keyword>
<reference evidence="3" key="1">
    <citation type="journal article" date="2023" name="Genome Biol. Evol.">
        <title>Long-read-based Genome Assembly of Drosophila gunungcola Reveals Fewer Chemosensory Genes in Flower-breeding Species.</title>
        <authorList>
            <person name="Negi A."/>
            <person name="Liao B.Y."/>
            <person name="Yeh S.D."/>
        </authorList>
    </citation>
    <scope>NUCLEOTIDE SEQUENCE</scope>
    <source>
        <strain evidence="3">Sukarami</strain>
    </source>
</reference>
<feature type="compositionally biased region" description="Polar residues" evidence="2">
    <location>
        <begin position="593"/>
        <end position="602"/>
    </location>
</feature>
<comment type="caution">
    <text evidence="3">The sequence shown here is derived from an EMBL/GenBank/DDBJ whole genome shotgun (WGS) entry which is preliminary data.</text>
</comment>
<dbReference type="EMBL" id="JAMKOV010000012">
    <property type="protein sequence ID" value="KAI8037463.1"/>
    <property type="molecule type" value="Genomic_DNA"/>
</dbReference>
<organism evidence="3 4">
    <name type="scientific">Drosophila gunungcola</name>
    <name type="common">fruit fly</name>
    <dbReference type="NCBI Taxonomy" id="103775"/>
    <lineage>
        <taxon>Eukaryota</taxon>
        <taxon>Metazoa</taxon>
        <taxon>Ecdysozoa</taxon>
        <taxon>Arthropoda</taxon>
        <taxon>Hexapoda</taxon>
        <taxon>Insecta</taxon>
        <taxon>Pterygota</taxon>
        <taxon>Neoptera</taxon>
        <taxon>Endopterygota</taxon>
        <taxon>Diptera</taxon>
        <taxon>Brachycera</taxon>
        <taxon>Muscomorpha</taxon>
        <taxon>Ephydroidea</taxon>
        <taxon>Drosophilidae</taxon>
        <taxon>Drosophila</taxon>
        <taxon>Sophophora</taxon>
    </lineage>
</organism>
<feature type="compositionally biased region" description="Basic and acidic residues" evidence="2">
    <location>
        <begin position="261"/>
        <end position="278"/>
    </location>
</feature>
<feature type="compositionally biased region" description="Basic and acidic residues" evidence="2">
    <location>
        <begin position="743"/>
        <end position="753"/>
    </location>
</feature>
<feature type="region of interest" description="Disordered" evidence="2">
    <location>
        <begin position="828"/>
        <end position="847"/>
    </location>
</feature>
<feature type="region of interest" description="Disordered" evidence="2">
    <location>
        <begin position="586"/>
        <end position="632"/>
    </location>
</feature>
<feature type="region of interest" description="Disordered" evidence="2">
    <location>
        <begin position="169"/>
        <end position="326"/>
    </location>
</feature>
<dbReference type="Proteomes" id="UP001059596">
    <property type="component" value="Unassembled WGS sequence"/>
</dbReference>
<evidence type="ECO:0000256" key="1">
    <source>
        <dbReference type="SAM" id="Coils"/>
    </source>
</evidence>
<feature type="compositionally biased region" description="Basic residues" evidence="2">
    <location>
        <begin position="279"/>
        <end position="299"/>
    </location>
</feature>
<keyword evidence="4" id="KW-1185">Reference proteome</keyword>
<dbReference type="AlphaFoldDB" id="A0A9P9YIZ4"/>
<name>A0A9P9YIZ4_9MUSC</name>
<evidence type="ECO:0000313" key="3">
    <source>
        <dbReference type="EMBL" id="KAI8037463.1"/>
    </source>
</evidence>
<sequence>MADQLNIEGRPQSAKAYGKDNEETTEGNVYVSKAAEELVLPEALEELLALKGQRMAGLKSTGWTKPEELDKSLDLDIYDDLNEDIYDDLDDFQKAEDRKTKELLAWEVKHAKALIEIEALKAENKSLGKKIKSMEVNLQNLLDTAKSEVKRKESLIAQLRKEKDDICFRRKRGREVEEPGERCPESKRPKESQPKAVAKKDVETDRNPFKTAPKEETKKSGVKDDAKKLVVKDDVKKTSTREDPKKSHRRSKSPKQLPPKTNERRSSTHTRREEDRQRSRDRRHSRSRSPRHSTRRDHHRSRDSSARHHRRRSRSQSPRIQLPVEKHHTMTTLFGDETNDQPSESPQLELAKMANELQPSRNVLTKQIDHTSDLYVISSREQPKDVTAGLFAEVCTLQQEFIPGLDIISQPEAVDLVHNKVELNEEQTKSLRKKSNVLPTHAKGSAHGKLKETKLLGLNLDVPEGNGDSKLLSANHSKPEVHQLDLLKGGKQSNDPQVEMDIKINNSNEPVEVQTDIIEDKIDNAVQTNTVSAHTEKSSQLNETASEDCPKLNCVTPPDVGIQIIEDIRLPKIADIENIAVKVDKPCTDPTVIPNSESNEQNPGVDDHNLRLGELKEPSSSTNDTPTKSSTVLYAKPDSTKVDHNDENDEVILEAAMNLLTSEQDSPSVADPTYPNLSIEEDAIEMALEQLHQQSPDETVVTSTSNRALQTPKQNLISMLTQSPTQGSPLKSKAKLKASPKGTPEKPSIEKTPLKKRKVNMDSSTEAPPVPTLNLTTADEDVSMNETMGSSLGNDTSTVIKRCSLGNTDYQYEEIKGEIVLRVKRRCRRRRPAPAEIQTDNVPDKPT</sequence>